<feature type="transmembrane region" description="Helical" evidence="10">
    <location>
        <begin position="27"/>
        <end position="52"/>
    </location>
</feature>
<keyword evidence="12" id="KW-1185">Reference proteome</keyword>
<dbReference type="PANTHER" id="PTHR12413">
    <property type="entry name" value="DOLICHYL GLYCOSYLTRANSFERASE"/>
    <property type="match status" value="1"/>
</dbReference>
<keyword evidence="8 10" id="KW-1133">Transmembrane helix</keyword>
<keyword evidence="5 10" id="KW-0808">Transferase</keyword>
<comment type="pathway">
    <text evidence="2 10">Protein modification; protein glycosylation.</text>
</comment>
<evidence type="ECO:0000313" key="12">
    <source>
        <dbReference type="Proteomes" id="UP000750711"/>
    </source>
</evidence>
<dbReference type="EMBL" id="JAGHQM010000804">
    <property type="protein sequence ID" value="KAH0558581.1"/>
    <property type="molecule type" value="Genomic_DNA"/>
</dbReference>
<dbReference type="InterPro" id="IPR004856">
    <property type="entry name" value="Glyco_trans_ALG6/ALG8"/>
</dbReference>
<dbReference type="PANTHER" id="PTHR12413:SF1">
    <property type="entry name" value="DOLICHYL PYROPHOSPHATE MAN9GLCNAC2 ALPHA-1,3-GLUCOSYLTRANSFERASE"/>
    <property type="match status" value="1"/>
</dbReference>
<dbReference type="GO" id="GO:0042281">
    <property type="term" value="F:dolichyl pyrophosphate Man9GlcNAc2 alpha-1,3-glucosyltransferase activity"/>
    <property type="evidence" value="ECO:0007669"/>
    <property type="project" value="TreeGrafter"/>
</dbReference>
<dbReference type="Pfam" id="PF03155">
    <property type="entry name" value="Alg6_Alg8"/>
    <property type="match status" value="2"/>
</dbReference>
<organism evidence="11 12">
    <name type="scientific">Trichoglossum hirsutum</name>
    <dbReference type="NCBI Taxonomy" id="265104"/>
    <lineage>
        <taxon>Eukaryota</taxon>
        <taxon>Fungi</taxon>
        <taxon>Dikarya</taxon>
        <taxon>Ascomycota</taxon>
        <taxon>Pezizomycotina</taxon>
        <taxon>Geoglossomycetes</taxon>
        <taxon>Geoglossales</taxon>
        <taxon>Geoglossaceae</taxon>
        <taxon>Trichoglossum</taxon>
    </lineage>
</organism>
<feature type="transmembrane region" description="Helical" evidence="10">
    <location>
        <begin position="358"/>
        <end position="381"/>
    </location>
</feature>
<sequence length="470" mass="52586">MGSGSLINPSWFALYSSRGLDDPSLKIYMRATVLVSEYLLYIPAGVVLLRWLSRLEGVHTWDSSIALVALFMQPATLLIDHAHFQYNTVMLGFVLSSTASLMAGKLLWGCVFFVAALGFKQMALYYSPAVFAYLLGICIFPRLRLERLFYIALATAFSFLLLFLPLILGALHDARRGIPSDPENEDAIIPTVHPLLSSLPLPAGLHINPGAIYYPPLHQLAQSIHRIFPFARGLFEDKVANLWCALNLVIKLRNFSTATLKRLSLLATLMAIAPPCTILFFKPKKQLLPLGLATTAWGFFLCSFQVHEKSVLLPLLPMTVLLATRGGLTPSVRAWVGWANILGSWTMFPLLKRDELTIPYYVLTLLWAYILGLPPTSFSLYSGRRRHRDDLQISTRVLHLTFYIAMVGWHVVERFVKPPSGLPDLWVVLNVAVGTAGFGISYLWCLWRLAALSGLNDSPETRQRIDDKTK</sequence>
<evidence type="ECO:0000313" key="11">
    <source>
        <dbReference type="EMBL" id="KAH0558581.1"/>
    </source>
</evidence>
<dbReference type="Proteomes" id="UP000750711">
    <property type="component" value="Unassembled WGS sequence"/>
</dbReference>
<feature type="transmembrane region" description="Helical" evidence="10">
    <location>
        <begin position="424"/>
        <end position="447"/>
    </location>
</feature>
<evidence type="ECO:0000256" key="1">
    <source>
        <dbReference type="ARBA" id="ARBA00004477"/>
    </source>
</evidence>
<comment type="caution">
    <text evidence="11">The sequence shown here is derived from an EMBL/GenBank/DDBJ whole genome shotgun (WGS) entry which is preliminary data.</text>
</comment>
<evidence type="ECO:0000256" key="5">
    <source>
        <dbReference type="ARBA" id="ARBA00022679"/>
    </source>
</evidence>
<dbReference type="EC" id="2.4.1.-" evidence="10"/>
<feature type="transmembrane region" description="Helical" evidence="10">
    <location>
        <begin position="64"/>
        <end position="84"/>
    </location>
</feature>
<accession>A0A9P8LAQ8</accession>
<evidence type="ECO:0000256" key="7">
    <source>
        <dbReference type="ARBA" id="ARBA00022824"/>
    </source>
</evidence>
<feature type="transmembrane region" description="Helical" evidence="10">
    <location>
        <begin position="149"/>
        <end position="171"/>
    </location>
</feature>
<evidence type="ECO:0000256" key="2">
    <source>
        <dbReference type="ARBA" id="ARBA00004922"/>
    </source>
</evidence>
<dbReference type="AlphaFoldDB" id="A0A9P8LAQ8"/>
<feature type="transmembrane region" description="Helical" evidence="10">
    <location>
        <begin position="393"/>
        <end position="412"/>
    </location>
</feature>
<evidence type="ECO:0000256" key="10">
    <source>
        <dbReference type="RuleBase" id="RU363110"/>
    </source>
</evidence>
<comment type="similarity">
    <text evidence="3 10">Belongs to the ALG6/ALG8 glucosyltransferase family.</text>
</comment>
<evidence type="ECO:0000256" key="6">
    <source>
        <dbReference type="ARBA" id="ARBA00022692"/>
    </source>
</evidence>
<keyword evidence="6 10" id="KW-0812">Transmembrane</keyword>
<evidence type="ECO:0000256" key="4">
    <source>
        <dbReference type="ARBA" id="ARBA00022676"/>
    </source>
</evidence>
<name>A0A9P8LAQ8_9PEZI</name>
<keyword evidence="9 10" id="KW-0472">Membrane</keyword>
<keyword evidence="7 10" id="KW-0256">Endoplasmic reticulum</keyword>
<feature type="transmembrane region" description="Helical" evidence="10">
    <location>
        <begin position="123"/>
        <end position="143"/>
    </location>
</feature>
<feature type="transmembrane region" description="Helical" evidence="10">
    <location>
        <begin position="90"/>
        <end position="116"/>
    </location>
</feature>
<evidence type="ECO:0000256" key="9">
    <source>
        <dbReference type="ARBA" id="ARBA00023136"/>
    </source>
</evidence>
<evidence type="ECO:0000256" key="8">
    <source>
        <dbReference type="ARBA" id="ARBA00022989"/>
    </source>
</evidence>
<feature type="transmembrane region" description="Helical" evidence="10">
    <location>
        <begin position="263"/>
        <end position="281"/>
    </location>
</feature>
<comment type="subcellular location">
    <subcellularLocation>
        <location evidence="1 10">Endoplasmic reticulum membrane</location>
        <topology evidence="1 10">Multi-pass membrane protein</topology>
    </subcellularLocation>
</comment>
<evidence type="ECO:0000256" key="3">
    <source>
        <dbReference type="ARBA" id="ARBA00008715"/>
    </source>
</evidence>
<keyword evidence="4 10" id="KW-0328">Glycosyltransferase</keyword>
<proteinExistence type="inferred from homology"/>
<dbReference type="GO" id="GO:0005789">
    <property type="term" value="C:endoplasmic reticulum membrane"/>
    <property type="evidence" value="ECO:0007669"/>
    <property type="project" value="UniProtKB-SubCell"/>
</dbReference>
<protein>
    <recommendedName>
        <fullName evidence="10">Alpha-1,3-glucosyltransferase</fullName>
        <ecNumber evidence="10">2.4.1.-</ecNumber>
    </recommendedName>
</protein>
<reference evidence="11" key="1">
    <citation type="submission" date="2021-03" db="EMBL/GenBank/DDBJ databases">
        <title>Comparative genomics and phylogenomic investigation of the class Geoglossomycetes provide insights into ecological specialization and systematics.</title>
        <authorList>
            <person name="Melie T."/>
            <person name="Pirro S."/>
            <person name="Miller A.N."/>
            <person name="Quandt A."/>
        </authorList>
    </citation>
    <scope>NUCLEOTIDE SEQUENCE</scope>
    <source>
        <strain evidence="11">CAQ_001_2017</strain>
    </source>
</reference>
<gene>
    <name evidence="11" type="ORF">GP486_004770</name>
</gene>